<keyword evidence="3" id="KW-1185">Reference proteome</keyword>
<dbReference type="PANTHER" id="PTHR42924:SF3">
    <property type="entry name" value="POLYMERASE_HISTIDINOL PHOSPHATASE N-TERMINAL DOMAIN-CONTAINING PROTEIN"/>
    <property type="match status" value="1"/>
</dbReference>
<dbReference type="PANTHER" id="PTHR42924">
    <property type="entry name" value="EXONUCLEASE"/>
    <property type="match status" value="1"/>
</dbReference>
<dbReference type="GO" id="GO:0035312">
    <property type="term" value="F:5'-3' DNA exonuclease activity"/>
    <property type="evidence" value="ECO:0007669"/>
    <property type="project" value="TreeGrafter"/>
</dbReference>
<accession>A0A2G3ECG5</accession>
<dbReference type="EMBL" id="PDYH01000010">
    <property type="protein sequence ID" value="PHU41019.1"/>
    <property type="molecule type" value="Genomic_DNA"/>
</dbReference>
<dbReference type="InterPro" id="IPR016195">
    <property type="entry name" value="Pol/histidinol_Pase-like"/>
</dbReference>
<dbReference type="InterPro" id="IPR052018">
    <property type="entry name" value="PHP_domain"/>
</dbReference>
<dbReference type="InterPro" id="IPR004013">
    <property type="entry name" value="PHP_dom"/>
</dbReference>
<dbReference type="Gene3D" id="1.10.150.650">
    <property type="match status" value="1"/>
</dbReference>
<evidence type="ECO:0000313" key="2">
    <source>
        <dbReference type="EMBL" id="PHU41019.1"/>
    </source>
</evidence>
<evidence type="ECO:0000313" key="3">
    <source>
        <dbReference type="Proteomes" id="UP000224317"/>
    </source>
</evidence>
<sequence length="291" mass="32688">MGKIDLHMHTKHSDDGEFTPKELVDKCLDAGIKMMAFADHNSVKGLEEGKKYAELNGIKFINATEIDCKIGNINLHVLGYNLSKNLNAIDEYEQSIISQEIELSKQRIDAIKSVGIELDENEVYKLSPNGAVTGEMIAEVALANKNNHDILKEYLNGGNRSDNPYVNFYWDYFGNGEFSNLKPVYMDLEKTVDMIEEAGGIPVLAHPGQNISEDEEVLKKIIDTGVKGIEVFSSYHTKEQVDFYHSFAQRHNLLETIGSDFHGKTKPSIHLGQSMADEEVENRLLEFFGDV</sequence>
<proteinExistence type="predicted"/>
<dbReference type="Gene3D" id="3.20.20.140">
    <property type="entry name" value="Metal-dependent hydrolases"/>
    <property type="match status" value="1"/>
</dbReference>
<dbReference type="Pfam" id="PF02811">
    <property type="entry name" value="PHP"/>
    <property type="match status" value="1"/>
</dbReference>
<organism evidence="2 3">
    <name type="scientific">Pseudobutyrivibrio ruminis</name>
    <dbReference type="NCBI Taxonomy" id="46206"/>
    <lineage>
        <taxon>Bacteria</taxon>
        <taxon>Bacillati</taxon>
        <taxon>Bacillota</taxon>
        <taxon>Clostridia</taxon>
        <taxon>Lachnospirales</taxon>
        <taxon>Lachnospiraceae</taxon>
        <taxon>Pseudobutyrivibrio</taxon>
    </lineage>
</organism>
<feature type="domain" description="Polymerase/histidinol phosphatase N-terminal" evidence="1">
    <location>
        <begin position="4"/>
        <end position="70"/>
    </location>
</feature>
<dbReference type="AlphaFoldDB" id="A0A2G3ECG5"/>
<dbReference type="RefSeq" id="WP_099412824.1">
    <property type="nucleotide sequence ID" value="NZ_PDYH01000010.1"/>
</dbReference>
<gene>
    <name evidence="2" type="ORF">CSX00_03480</name>
</gene>
<protein>
    <submittedName>
        <fullName evidence="2">Phosphatase</fullName>
    </submittedName>
</protein>
<reference evidence="2" key="1">
    <citation type="submission" date="2017-10" db="EMBL/GenBank/DDBJ databases">
        <title>Resolving the taxonomy of Roseburia spp., Eubacterium rectale and Agathobacter spp. through phylogenomic analysis.</title>
        <authorList>
            <person name="Sheridan P.O."/>
            <person name="Walker A.W."/>
            <person name="Duncan S.H."/>
            <person name="Scott K.P."/>
            <person name="Toole P.W.O."/>
            <person name="Luis P."/>
            <person name="Flint H.J."/>
        </authorList>
    </citation>
    <scope>NUCLEOTIDE SEQUENCE [LARGE SCALE GENOMIC DNA]</scope>
    <source>
        <strain evidence="2">JK10</strain>
    </source>
</reference>
<dbReference type="GO" id="GO:0004534">
    <property type="term" value="F:5'-3' RNA exonuclease activity"/>
    <property type="evidence" value="ECO:0007669"/>
    <property type="project" value="TreeGrafter"/>
</dbReference>
<evidence type="ECO:0000259" key="1">
    <source>
        <dbReference type="SMART" id="SM00481"/>
    </source>
</evidence>
<dbReference type="InterPro" id="IPR003141">
    <property type="entry name" value="Pol/His_phosphatase_N"/>
</dbReference>
<dbReference type="SMART" id="SM00481">
    <property type="entry name" value="POLIIIAc"/>
    <property type="match status" value="1"/>
</dbReference>
<dbReference type="CDD" id="cd07438">
    <property type="entry name" value="PHP_HisPPase_AMP"/>
    <property type="match status" value="1"/>
</dbReference>
<name>A0A2G3ECG5_9FIRM</name>
<dbReference type="SUPFAM" id="SSF89550">
    <property type="entry name" value="PHP domain-like"/>
    <property type="match status" value="1"/>
</dbReference>
<dbReference type="Proteomes" id="UP000224317">
    <property type="component" value="Unassembled WGS sequence"/>
</dbReference>
<comment type="caution">
    <text evidence="2">The sequence shown here is derived from an EMBL/GenBank/DDBJ whole genome shotgun (WGS) entry which is preliminary data.</text>
</comment>